<proteinExistence type="predicted"/>
<dbReference type="RefSeq" id="WP_068948991.1">
    <property type="nucleotide sequence ID" value="NZ_CP015922.1"/>
</dbReference>
<evidence type="ECO:0000313" key="3">
    <source>
        <dbReference type="EMBL" id="ANI99983.1"/>
    </source>
</evidence>
<dbReference type="STRING" id="1743168.A8O14_07820"/>
<evidence type="ECO:0000313" key="4">
    <source>
        <dbReference type="Proteomes" id="UP000078463"/>
    </source>
</evidence>
<accession>A0A191UG40</accession>
<evidence type="ECO:0000256" key="2">
    <source>
        <dbReference type="SAM" id="Phobius"/>
    </source>
</evidence>
<feature type="coiled-coil region" evidence="1">
    <location>
        <begin position="52"/>
        <end position="90"/>
    </location>
</feature>
<sequence>MLPIITSLVQTLAVNGLGLLAGAVQAKGKEFIESKIGARIPDNPSQEDLIKLKQLEIEQEQLLLQYTLKQKELEIEESKLLAEMHRASQDNATNRWQSDMGSDSKLSKNIRPGTLVYILTAYLLFALLSAMGIDINEAYVKLLGEWGQLVMLAYFGGRSVEKIFEMRMHGSNRREELK</sequence>
<keyword evidence="2" id="KW-0812">Transmembrane</keyword>
<organism evidence="3 4">
    <name type="scientific">Polynucleobacter wuianus</name>
    <dbReference type="NCBI Taxonomy" id="1743168"/>
    <lineage>
        <taxon>Bacteria</taxon>
        <taxon>Pseudomonadati</taxon>
        <taxon>Pseudomonadota</taxon>
        <taxon>Betaproteobacteria</taxon>
        <taxon>Burkholderiales</taxon>
        <taxon>Burkholderiaceae</taxon>
        <taxon>Polynucleobacter</taxon>
    </lineage>
</organism>
<reference evidence="4" key="1">
    <citation type="submission" date="2016-05" db="EMBL/GenBank/DDBJ databases">
        <title>Polynucleobacter sp. QLW-P1FAT50C-4 genome.</title>
        <authorList>
            <person name="Hahn M.W."/>
        </authorList>
    </citation>
    <scope>NUCLEOTIDE SEQUENCE [LARGE SCALE GENOMIC DNA]</scope>
    <source>
        <strain evidence="4">QLW-P1FAT50C-4</strain>
    </source>
</reference>
<evidence type="ECO:0008006" key="5">
    <source>
        <dbReference type="Google" id="ProtNLM"/>
    </source>
</evidence>
<evidence type="ECO:0000256" key="1">
    <source>
        <dbReference type="SAM" id="Coils"/>
    </source>
</evidence>
<keyword evidence="2" id="KW-1133">Transmembrane helix</keyword>
<dbReference type="Proteomes" id="UP000078463">
    <property type="component" value="Chromosome"/>
</dbReference>
<keyword evidence="2" id="KW-0472">Membrane</keyword>
<dbReference type="OrthoDB" id="9130887at2"/>
<gene>
    <name evidence="3" type="ORF">A8O14_07820</name>
</gene>
<keyword evidence="4" id="KW-1185">Reference proteome</keyword>
<dbReference type="EMBL" id="CP015922">
    <property type="protein sequence ID" value="ANI99983.1"/>
    <property type="molecule type" value="Genomic_DNA"/>
</dbReference>
<name>A0A191UG40_9BURK</name>
<protein>
    <recommendedName>
        <fullName evidence="5">Holin of 3TMs, for gene-transfer release</fullName>
    </recommendedName>
</protein>
<keyword evidence="1" id="KW-0175">Coiled coil</keyword>
<dbReference type="KEGG" id="pwu:A8O14_07820"/>
<feature type="transmembrane region" description="Helical" evidence="2">
    <location>
        <begin position="114"/>
        <end position="133"/>
    </location>
</feature>
<dbReference type="AlphaFoldDB" id="A0A191UG40"/>